<accession>A0AAW9RJG5</accession>
<feature type="region of interest" description="Disordered" evidence="1">
    <location>
        <begin position="25"/>
        <end position="49"/>
    </location>
</feature>
<evidence type="ECO:0000313" key="2">
    <source>
        <dbReference type="EMBL" id="MEJ8573809.1"/>
    </source>
</evidence>
<dbReference type="Proteomes" id="UP001378188">
    <property type="component" value="Unassembled WGS sequence"/>
</dbReference>
<comment type="caution">
    <text evidence="2">The sequence shown here is derived from an EMBL/GenBank/DDBJ whole genome shotgun (WGS) entry which is preliminary data.</text>
</comment>
<evidence type="ECO:0000256" key="1">
    <source>
        <dbReference type="SAM" id="MobiDB-lite"/>
    </source>
</evidence>
<feature type="compositionally biased region" description="Low complexity" evidence="1">
    <location>
        <begin position="25"/>
        <end position="39"/>
    </location>
</feature>
<gene>
    <name evidence="2" type="ORF">V3328_20135</name>
</gene>
<dbReference type="EMBL" id="JAZHOF010000009">
    <property type="protein sequence ID" value="MEJ8573809.1"/>
    <property type="molecule type" value="Genomic_DNA"/>
</dbReference>
<proteinExistence type="predicted"/>
<dbReference type="RefSeq" id="WP_340331514.1">
    <property type="nucleotide sequence ID" value="NZ_JAZHOF010000009.1"/>
</dbReference>
<dbReference type="AlphaFoldDB" id="A0AAW9RJG5"/>
<protein>
    <submittedName>
        <fullName evidence="2">Uncharacterized protein</fullName>
    </submittedName>
</protein>
<organism evidence="2 3">
    <name type="scientific">Microbaculum marinum</name>
    <dbReference type="NCBI Taxonomy" id="1764581"/>
    <lineage>
        <taxon>Bacteria</taxon>
        <taxon>Pseudomonadati</taxon>
        <taxon>Pseudomonadota</taxon>
        <taxon>Alphaproteobacteria</taxon>
        <taxon>Hyphomicrobiales</taxon>
        <taxon>Tepidamorphaceae</taxon>
        <taxon>Microbaculum</taxon>
    </lineage>
</organism>
<reference evidence="2 3" key="1">
    <citation type="submission" date="2024-02" db="EMBL/GenBank/DDBJ databases">
        <title>Genome analysis and characterization of Microbaculum marinisediminis sp. nov., isolated from marine sediment.</title>
        <authorList>
            <person name="Du Z.-J."/>
            <person name="Ye Y.-Q."/>
            <person name="Zhang Z.-R."/>
            <person name="Yuan S.-M."/>
            <person name="Zhang X.-Y."/>
        </authorList>
    </citation>
    <scope>NUCLEOTIDE SEQUENCE [LARGE SCALE GENOMIC DNA]</scope>
    <source>
        <strain evidence="2 3">SDUM1044001</strain>
    </source>
</reference>
<sequence>MVRARRPRPEYVLLEFSRRLQARLARAAPDPAPAETAGAGRRGARSKPLRIPEVVRKLARKDPDRRYMAETFYRLPPVCRIGACRRAGRCTVENAPCLDRHGCWYDDEIGELYRTLHEGPQDDFW</sequence>
<evidence type="ECO:0000313" key="3">
    <source>
        <dbReference type="Proteomes" id="UP001378188"/>
    </source>
</evidence>
<name>A0AAW9RJG5_9HYPH</name>
<keyword evidence="3" id="KW-1185">Reference proteome</keyword>